<proteinExistence type="predicted"/>
<dbReference type="CDD" id="cd14733">
    <property type="entry name" value="BACK"/>
    <property type="match status" value="1"/>
</dbReference>
<protein>
    <submittedName>
        <fullName evidence="3">7980_t:CDS:1</fullName>
    </submittedName>
</protein>
<dbReference type="InterPro" id="IPR051481">
    <property type="entry name" value="BTB-POZ/Galectin-3-binding"/>
</dbReference>
<name>A0A9N8W8S1_9GLOM</name>
<gene>
    <name evidence="3" type="ORF">PBRASI_LOCUS1330</name>
</gene>
<dbReference type="OrthoDB" id="25620at2759"/>
<dbReference type="Gene3D" id="3.30.710.10">
    <property type="entry name" value="Potassium Channel Kv1.1, Chain A"/>
    <property type="match status" value="1"/>
</dbReference>
<dbReference type="PANTHER" id="PTHR24410:SF23">
    <property type="entry name" value="BTB DOMAIN-CONTAINING PROTEIN-RELATED"/>
    <property type="match status" value="1"/>
</dbReference>
<dbReference type="EMBL" id="CAJVPI010000084">
    <property type="protein sequence ID" value="CAG8476064.1"/>
    <property type="molecule type" value="Genomic_DNA"/>
</dbReference>
<evidence type="ECO:0000259" key="2">
    <source>
        <dbReference type="PROSITE" id="PS51886"/>
    </source>
</evidence>
<sequence length="474" mass="53442">MSNLLLDVSNCWAQLFEDDDNYDVIIYAGDESTEAKEFKAHNLVLRARCSYFRSALSNDWARKEGGMFVFRKPNISGNVFAKILRYLYTGTISLADQEGSEILKIVVAADELDLHTLINHIQTYLITEKTTWLDDNPVEILELVFQHAACKSLRDYCLATICKKPSIIFSSPSFTSLDESILILLLKRNDLCLEEVEIWDHLLQWGIAQNPGLSSDISTWGDEEWSLLEATLYQYVPLVRFFNIPSADFSRKVRPYKRILPKGLFEDLISHYLDPDKPVESTILPPRIPLFESVIIEPIFGSLLANWIDGIDDTAVQSRKIPYDFKLLLRGSVDGFSSSIFYEKCLMRGPTLIIANVSSQIIGGYNPLDWSLQQQGYQYAPQAFVFSLGDGKSFDNARIGRVKDAENAVCCSEGNWPAFGAGPDFSIGDKMWSAKPVSYPSGIFEYDDSQVEDYEVFQVVGRFGNVSGASSFIE</sequence>
<feature type="domain" description="BTB" evidence="1">
    <location>
        <begin position="22"/>
        <end position="96"/>
    </location>
</feature>
<accession>A0A9N8W8S1</accession>
<dbReference type="InterPro" id="IPR011333">
    <property type="entry name" value="SKP1/BTB/POZ_sf"/>
</dbReference>
<dbReference type="Pfam" id="PF00651">
    <property type="entry name" value="BTB"/>
    <property type="match status" value="1"/>
</dbReference>
<dbReference type="SMART" id="SM00225">
    <property type="entry name" value="BTB"/>
    <property type="match status" value="1"/>
</dbReference>
<reference evidence="3" key="1">
    <citation type="submission" date="2021-06" db="EMBL/GenBank/DDBJ databases">
        <authorList>
            <person name="Kallberg Y."/>
            <person name="Tangrot J."/>
            <person name="Rosling A."/>
        </authorList>
    </citation>
    <scope>NUCLEOTIDE SEQUENCE</scope>
    <source>
        <strain evidence="3">BR232B</strain>
    </source>
</reference>
<dbReference type="InterPro" id="IPR000210">
    <property type="entry name" value="BTB/POZ_dom"/>
</dbReference>
<dbReference type="PROSITE" id="PS50097">
    <property type="entry name" value="BTB"/>
    <property type="match status" value="1"/>
</dbReference>
<organism evidence="3 4">
    <name type="scientific">Paraglomus brasilianum</name>
    <dbReference type="NCBI Taxonomy" id="144538"/>
    <lineage>
        <taxon>Eukaryota</taxon>
        <taxon>Fungi</taxon>
        <taxon>Fungi incertae sedis</taxon>
        <taxon>Mucoromycota</taxon>
        <taxon>Glomeromycotina</taxon>
        <taxon>Glomeromycetes</taxon>
        <taxon>Paraglomerales</taxon>
        <taxon>Paraglomeraceae</taxon>
        <taxon>Paraglomus</taxon>
    </lineage>
</organism>
<evidence type="ECO:0000313" key="3">
    <source>
        <dbReference type="EMBL" id="CAG8476064.1"/>
    </source>
</evidence>
<evidence type="ECO:0000313" key="4">
    <source>
        <dbReference type="Proteomes" id="UP000789739"/>
    </source>
</evidence>
<dbReference type="CDD" id="cd18186">
    <property type="entry name" value="BTB_POZ_ZBTB_KLHL-like"/>
    <property type="match status" value="1"/>
</dbReference>
<comment type="caution">
    <text evidence="3">The sequence shown here is derived from an EMBL/GenBank/DDBJ whole genome shotgun (WGS) entry which is preliminary data.</text>
</comment>
<dbReference type="PANTHER" id="PTHR24410">
    <property type="entry name" value="HL07962P-RELATED"/>
    <property type="match status" value="1"/>
</dbReference>
<dbReference type="Pfam" id="PF07707">
    <property type="entry name" value="BACK"/>
    <property type="match status" value="1"/>
</dbReference>
<evidence type="ECO:0000259" key="1">
    <source>
        <dbReference type="PROSITE" id="PS50097"/>
    </source>
</evidence>
<dbReference type="InterPro" id="IPR006571">
    <property type="entry name" value="TLDc_dom"/>
</dbReference>
<keyword evidence="4" id="KW-1185">Reference proteome</keyword>
<dbReference type="AlphaFoldDB" id="A0A9N8W8S1"/>
<dbReference type="InterPro" id="IPR011705">
    <property type="entry name" value="BACK"/>
</dbReference>
<dbReference type="SUPFAM" id="SSF54695">
    <property type="entry name" value="POZ domain"/>
    <property type="match status" value="1"/>
</dbReference>
<dbReference type="Proteomes" id="UP000789739">
    <property type="component" value="Unassembled WGS sequence"/>
</dbReference>
<dbReference type="Pfam" id="PF07534">
    <property type="entry name" value="TLD"/>
    <property type="match status" value="1"/>
</dbReference>
<dbReference type="PROSITE" id="PS51886">
    <property type="entry name" value="TLDC"/>
    <property type="match status" value="1"/>
</dbReference>
<feature type="domain" description="TLDc" evidence="2">
    <location>
        <begin position="294"/>
        <end position="460"/>
    </location>
</feature>
<dbReference type="SMART" id="SM00875">
    <property type="entry name" value="BACK"/>
    <property type="match status" value="1"/>
</dbReference>